<comment type="caution">
    <text evidence="2">The sequence shown here is derived from an EMBL/GenBank/DDBJ whole genome shotgun (WGS) entry which is preliminary data.</text>
</comment>
<feature type="region of interest" description="Disordered" evidence="1">
    <location>
        <begin position="92"/>
        <end position="140"/>
    </location>
</feature>
<dbReference type="Proteomes" id="UP000032545">
    <property type="component" value="Unassembled WGS sequence"/>
</dbReference>
<feature type="compositionally biased region" description="Basic residues" evidence="1">
    <location>
        <begin position="102"/>
        <end position="111"/>
    </location>
</feature>
<reference evidence="3" key="1">
    <citation type="submission" date="2015-02" db="EMBL/GenBank/DDBJ databases">
        <title>Draft Genome of Frankia sp. CpI1-S.</title>
        <authorList>
            <person name="Oshone R.T."/>
            <person name="Ngom M."/>
            <person name="Ghodhbane-Gtari F."/>
            <person name="Gtari M."/>
            <person name="Morris K."/>
            <person name="Thomas K."/>
            <person name="Sen A."/>
            <person name="Tisa L.S."/>
        </authorList>
    </citation>
    <scope>NUCLEOTIDE SEQUENCE [LARGE SCALE GENOMIC DNA]</scope>
    <source>
        <strain evidence="3">CpI1-S</strain>
    </source>
</reference>
<reference evidence="2 3" key="2">
    <citation type="journal article" date="2016" name="Genome Announc.">
        <title>Permanent Draft Genome Sequences for Two Variants of Frankia sp. Strain CpI1, the First Frankia Strain Isolated from Root Nodules of Comptonia peregrina.</title>
        <authorList>
            <person name="Oshone R."/>
            <person name="Hurst S.G.IV."/>
            <person name="Abebe-Akele F."/>
            <person name="Simpson S."/>
            <person name="Morris K."/>
            <person name="Thomas W.K."/>
            <person name="Tisa L.S."/>
        </authorList>
    </citation>
    <scope>NUCLEOTIDE SEQUENCE [LARGE SCALE GENOMIC DNA]</scope>
    <source>
        <strain evidence="3">CpI1-S</strain>
    </source>
</reference>
<proteinExistence type="predicted"/>
<dbReference type="InterPro" id="IPR029063">
    <property type="entry name" value="SAM-dependent_MTases_sf"/>
</dbReference>
<accession>A0A0D8B8V1</accession>
<evidence type="ECO:0000313" key="3">
    <source>
        <dbReference type="Proteomes" id="UP000032545"/>
    </source>
</evidence>
<keyword evidence="3" id="KW-1185">Reference proteome</keyword>
<evidence type="ECO:0000256" key="1">
    <source>
        <dbReference type="SAM" id="MobiDB-lite"/>
    </source>
</evidence>
<gene>
    <name evidence="2" type="ORF">FF36_05132</name>
</gene>
<organism evidence="2 3">
    <name type="scientific">Frankia torreyi</name>
    <dbReference type="NCBI Taxonomy" id="1856"/>
    <lineage>
        <taxon>Bacteria</taxon>
        <taxon>Bacillati</taxon>
        <taxon>Actinomycetota</taxon>
        <taxon>Actinomycetes</taxon>
        <taxon>Frankiales</taxon>
        <taxon>Frankiaceae</taxon>
        <taxon>Frankia</taxon>
    </lineage>
</organism>
<dbReference type="AlphaFoldDB" id="A0A0D8B8V1"/>
<sequence length="140" mass="14880">MGFYDDQVLPRIVDLVLGRPVAQARARVTAGLSGEILEIGFGSGRNIAHLPATVTRLLAVEPAAVGRTLAAPRIAAAPVTVEFVGDDGQALHLPDASAGTQRRPRGHRRVPERRVRPTRGTAAPCGRVRCGRGPTLPRTR</sequence>
<name>A0A0D8B8V1_9ACTN</name>
<dbReference type="Gene3D" id="3.40.50.150">
    <property type="entry name" value="Vaccinia Virus protein VP39"/>
    <property type="match status" value="1"/>
</dbReference>
<dbReference type="SUPFAM" id="SSF53335">
    <property type="entry name" value="S-adenosyl-L-methionine-dependent methyltransferases"/>
    <property type="match status" value="1"/>
</dbReference>
<dbReference type="EMBL" id="JYFN01000057">
    <property type="protein sequence ID" value="KJE20540.1"/>
    <property type="molecule type" value="Genomic_DNA"/>
</dbReference>
<evidence type="ECO:0000313" key="2">
    <source>
        <dbReference type="EMBL" id="KJE20540.1"/>
    </source>
</evidence>
<protein>
    <submittedName>
        <fullName evidence="2">Uncharacterized protein</fullName>
    </submittedName>
</protein>
<dbReference type="PATRIC" id="fig|1502723.3.peg.5334"/>